<organism evidence="9 10">
    <name type="scientific">Synchytrium microbalum</name>
    <dbReference type="NCBI Taxonomy" id="1806994"/>
    <lineage>
        <taxon>Eukaryota</taxon>
        <taxon>Fungi</taxon>
        <taxon>Fungi incertae sedis</taxon>
        <taxon>Chytridiomycota</taxon>
        <taxon>Chytridiomycota incertae sedis</taxon>
        <taxon>Chytridiomycetes</taxon>
        <taxon>Synchytriales</taxon>
        <taxon>Synchytriaceae</taxon>
        <taxon>Synchytrium</taxon>
    </lineage>
</organism>
<evidence type="ECO:0000256" key="5">
    <source>
        <dbReference type="PIRNR" id="PIRNR037207"/>
    </source>
</evidence>
<name>A0A507C289_9FUNG</name>
<evidence type="ECO:0000313" key="9">
    <source>
        <dbReference type="EMBL" id="TPX33169.1"/>
    </source>
</evidence>
<comment type="catalytic activity">
    <reaction evidence="5">
        <text>an N-terminal L-alpha-aminoacyl-[protein] + L-arginyl-tRNA(Arg) = an N-terminal L-arginyl-L-aminoacyl-[protein] + tRNA(Arg) + H(+)</text>
        <dbReference type="Rhea" id="RHEA:10208"/>
        <dbReference type="Rhea" id="RHEA-COMP:9658"/>
        <dbReference type="Rhea" id="RHEA-COMP:9673"/>
        <dbReference type="Rhea" id="RHEA-COMP:10636"/>
        <dbReference type="Rhea" id="RHEA-COMP:10638"/>
        <dbReference type="ChEBI" id="CHEBI:15378"/>
        <dbReference type="ChEBI" id="CHEBI:78442"/>
        <dbReference type="ChEBI" id="CHEBI:78513"/>
        <dbReference type="ChEBI" id="CHEBI:78597"/>
        <dbReference type="ChEBI" id="CHEBI:83562"/>
        <dbReference type="EC" id="2.3.2.8"/>
    </reaction>
</comment>
<dbReference type="Pfam" id="PF04376">
    <property type="entry name" value="ATE_N"/>
    <property type="match status" value="1"/>
</dbReference>
<dbReference type="InterPro" id="IPR030700">
    <property type="entry name" value="N-end_Aminoacyl_Trfase"/>
</dbReference>
<dbReference type="EMBL" id="QEAO01000022">
    <property type="protein sequence ID" value="TPX33169.1"/>
    <property type="molecule type" value="Genomic_DNA"/>
</dbReference>
<keyword evidence="10" id="KW-1185">Reference proteome</keyword>
<dbReference type="STRING" id="1806994.A0A507C289"/>
<evidence type="ECO:0000313" key="10">
    <source>
        <dbReference type="Proteomes" id="UP000319731"/>
    </source>
</evidence>
<comment type="function">
    <text evidence="5">Involved in the post-translational conjugation of arginine to the N-terminal aspartate or glutamate of a protein. This arginylation is required for degradation of the protein via the ubiquitin pathway.</text>
</comment>
<protein>
    <recommendedName>
        <fullName evidence="5">Arginyl-tRNA--protein transferase 1</fullName>
        <shortName evidence="5">Arginyltransferase 1</shortName>
        <shortName evidence="5">R-transferase 1</shortName>
        <ecNumber evidence="5">2.3.2.8</ecNumber>
    </recommendedName>
    <alternativeName>
        <fullName evidence="5">Arginine-tRNA--protein transferase 1</fullName>
    </alternativeName>
</protein>
<dbReference type="AlphaFoldDB" id="A0A507C289"/>
<gene>
    <name evidence="9" type="ORF">SmJEL517_g03819</name>
</gene>
<comment type="similarity">
    <text evidence="1 5">Belongs to the R-transferase family.</text>
</comment>
<dbReference type="GO" id="GO:0004057">
    <property type="term" value="F:arginyl-tRNA--protein transferase activity"/>
    <property type="evidence" value="ECO:0007669"/>
    <property type="project" value="UniProtKB-EC"/>
</dbReference>
<evidence type="ECO:0000256" key="4">
    <source>
        <dbReference type="ARBA" id="ARBA00023315"/>
    </source>
</evidence>
<dbReference type="InterPro" id="IPR007472">
    <property type="entry name" value="N-end_Aminoacyl_Trfase_C"/>
</dbReference>
<reference evidence="9 10" key="1">
    <citation type="journal article" date="2019" name="Sci. Rep.">
        <title>Comparative genomics of chytrid fungi reveal insights into the obligate biotrophic and pathogenic lifestyle of Synchytrium endobioticum.</title>
        <authorList>
            <person name="van de Vossenberg B.T.L.H."/>
            <person name="Warris S."/>
            <person name="Nguyen H.D.T."/>
            <person name="van Gent-Pelzer M.P.E."/>
            <person name="Joly D.L."/>
            <person name="van de Geest H.C."/>
            <person name="Bonants P.J.M."/>
            <person name="Smith D.S."/>
            <person name="Levesque C.A."/>
            <person name="van der Lee T.A.J."/>
        </authorList>
    </citation>
    <scope>NUCLEOTIDE SEQUENCE [LARGE SCALE GENOMIC DNA]</scope>
    <source>
        <strain evidence="9 10">JEL517</strain>
    </source>
</reference>
<feature type="domain" description="N-end rule aminoacyl transferase C-terminal" evidence="8">
    <location>
        <begin position="152"/>
        <end position="290"/>
    </location>
</feature>
<accession>A0A507C289</accession>
<dbReference type="GeneID" id="42005044"/>
<feature type="domain" description="N-end aminoacyl transferase N-terminal" evidence="7">
    <location>
        <begin position="6"/>
        <end position="48"/>
    </location>
</feature>
<dbReference type="Proteomes" id="UP000319731">
    <property type="component" value="Unassembled WGS sequence"/>
</dbReference>
<feature type="region of interest" description="Disordered" evidence="6">
    <location>
        <begin position="94"/>
        <end position="122"/>
    </location>
</feature>
<dbReference type="GO" id="GO:0005737">
    <property type="term" value="C:cytoplasm"/>
    <property type="evidence" value="ECO:0007669"/>
    <property type="project" value="TreeGrafter"/>
</dbReference>
<evidence type="ECO:0000256" key="6">
    <source>
        <dbReference type="SAM" id="MobiDB-lite"/>
    </source>
</evidence>
<sequence length="389" mass="44553">MSAITISCQDYQDLIDRGWRRSGKYLYKPNLAERLDVNKYQQSKSHKKALRKVHKYLYEDVQEATAEDEYGNPIKKEDDKVEAKPVEEVMLVVAETSSGGKKRKSSSINQQQERKKKPIPMNARSLLEDNEINGDAHTLKVVLSHAAFEMDTYQLYRKYQIAIHKDEPSKLTESSFNNFLVESPIKFEPPASPSLPGYGSFHQKYYLDDTLIAVAVIDILPSCVSSVYLMYDPDYAFLGVGIYSAVRELAFAKTMHASLPDLHYYYMGFYIHTCTKMRYKGNYRPSDLLCPDQFVWVPLDRCLPELEKTKYVKLSTLLTAEEMAAQTPQPLDAPILDDDVDRIKLMVKGHGVLLLGHTNIRDIKEYRKMFTEALKLLGPAVSRRLIVQS</sequence>
<keyword evidence="3 5" id="KW-0833">Ubl conjugation pathway</keyword>
<dbReference type="RefSeq" id="XP_031024211.1">
    <property type="nucleotide sequence ID" value="XM_031169747.1"/>
</dbReference>
<proteinExistence type="inferred from homology"/>
<keyword evidence="4 5" id="KW-0012">Acyltransferase</keyword>
<dbReference type="EC" id="2.3.2.8" evidence="5"/>
<keyword evidence="2 5" id="KW-0808">Transferase</keyword>
<dbReference type="OrthoDB" id="74183at2759"/>
<comment type="caution">
    <text evidence="9">The sequence shown here is derived from an EMBL/GenBank/DDBJ whole genome shotgun (WGS) entry which is preliminary data.</text>
</comment>
<dbReference type="PANTHER" id="PTHR21367:SF1">
    <property type="entry name" value="ARGINYL-TRNA--PROTEIN TRANSFERASE 1"/>
    <property type="match status" value="1"/>
</dbReference>
<evidence type="ECO:0000256" key="3">
    <source>
        <dbReference type="ARBA" id="ARBA00022786"/>
    </source>
</evidence>
<evidence type="ECO:0000259" key="8">
    <source>
        <dbReference type="Pfam" id="PF04377"/>
    </source>
</evidence>
<dbReference type="InterPro" id="IPR017137">
    <property type="entry name" value="Arg-tRNA-P_Trfase_1_euk"/>
</dbReference>
<dbReference type="PANTHER" id="PTHR21367">
    <property type="entry name" value="ARGININE-TRNA-PROTEIN TRANSFERASE 1"/>
    <property type="match status" value="1"/>
</dbReference>
<dbReference type="Pfam" id="PF04377">
    <property type="entry name" value="ATE_C"/>
    <property type="match status" value="1"/>
</dbReference>
<evidence type="ECO:0000259" key="7">
    <source>
        <dbReference type="Pfam" id="PF04376"/>
    </source>
</evidence>
<dbReference type="SUPFAM" id="SSF55729">
    <property type="entry name" value="Acyl-CoA N-acyltransferases (Nat)"/>
    <property type="match status" value="1"/>
</dbReference>
<dbReference type="PIRSF" id="PIRSF037207">
    <property type="entry name" value="ATE1_euk"/>
    <property type="match status" value="1"/>
</dbReference>
<dbReference type="InterPro" id="IPR007471">
    <property type="entry name" value="N-end_Aminoacyl_Trfase_N"/>
</dbReference>
<dbReference type="InterPro" id="IPR016181">
    <property type="entry name" value="Acyl_CoA_acyltransferase"/>
</dbReference>
<evidence type="ECO:0000256" key="1">
    <source>
        <dbReference type="ARBA" id="ARBA00009991"/>
    </source>
</evidence>
<evidence type="ECO:0000256" key="2">
    <source>
        <dbReference type="ARBA" id="ARBA00022679"/>
    </source>
</evidence>